<name>A0A1E3NDV0_9ASCO</name>
<dbReference type="AlphaFoldDB" id="A0A1E3NDV0"/>
<dbReference type="Proteomes" id="UP000094455">
    <property type="component" value="Unassembled WGS sequence"/>
</dbReference>
<proteinExistence type="predicted"/>
<keyword evidence="3" id="KW-1185">Reference proteome</keyword>
<evidence type="ECO:0000313" key="2">
    <source>
        <dbReference type="EMBL" id="ODQ44300.1"/>
    </source>
</evidence>
<organism evidence="2 3">
    <name type="scientific">Pichia membranifaciens NRRL Y-2026</name>
    <dbReference type="NCBI Taxonomy" id="763406"/>
    <lineage>
        <taxon>Eukaryota</taxon>
        <taxon>Fungi</taxon>
        <taxon>Dikarya</taxon>
        <taxon>Ascomycota</taxon>
        <taxon>Saccharomycotina</taxon>
        <taxon>Pichiomycetes</taxon>
        <taxon>Pichiales</taxon>
        <taxon>Pichiaceae</taxon>
        <taxon>Pichia</taxon>
    </lineage>
</organism>
<feature type="compositionally biased region" description="Basic and acidic residues" evidence="1">
    <location>
        <begin position="370"/>
        <end position="403"/>
    </location>
</feature>
<sequence>MSGTTDNVWASELDYDVNVWGNSQDITQKQKPRSSTCESNDQLPITDEKHDAFDQGIGKLDSKDFISVNPSTEKNIDGIVKVERKDITDNNTWINAQSAEIGNIAEDLTTNGEAASIPYHNDEIVDEFDDDFGEFEEIPTEKLTFDAPVTKLLFSIFPEGENSLSPEKETDNSKSSLLTEGGIMPMKCYNTIVADDRQYLSDKIPVMNTRQRGCIEKMELHKAVLAIVGEWIYDEKGIYRKNEDESTNTSWKGAGKNGIFRWSTKTEKEPKTEEDKNDSFRISERKLIGQKLLHSSFEQARRIIEERSESEKREMMMLEKARWEREQKLKKEKLKKEEELEKYNVEHVKVSDKKKKGFFEKMFSGKSKIAKDHLSHEKITPGENDSLDKNELSLMEQLEREGYDLSQGGSKKGRIRKARSRKTADHNDDVYDDDDDSEDDDDNYSNGDLFGNTPNGYDVLDPNERGGSGKVHVLGAERDGEGSDGANEEAEADNTLENAGVEPNTHSSHVREFDAEESADEEGTDPVAGYAEGGESASSNSEDSGEEAFDDYQTSGPPAGEKPNFQASQPSRDDYLIDL</sequence>
<dbReference type="EMBL" id="KV454007">
    <property type="protein sequence ID" value="ODQ44300.1"/>
    <property type="molecule type" value="Genomic_DNA"/>
</dbReference>
<dbReference type="OrthoDB" id="3998201at2759"/>
<dbReference type="GeneID" id="30181487"/>
<feature type="compositionally biased region" description="Acidic residues" evidence="1">
    <location>
        <begin position="514"/>
        <end position="524"/>
    </location>
</feature>
<gene>
    <name evidence="2" type="ORF">PICMEDRAFT_74552</name>
</gene>
<protein>
    <submittedName>
        <fullName evidence="2">Uncharacterized protein</fullName>
    </submittedName>
</protein>
<feature type="compositionally biased region" description="Basic residues" evidence="1">
    <location>
        <begin position="411"/>
        <end position="421"/>
    </location>
</feature>
<feature type="compositionally biased region" description="Acidic residues" evidence="1">
    <location>
        <begin position="430"/>
        <end position="443"/>
    </location>
</feature>
<evidence type="ECO:0000313" key="3">
    <source>
        <dbReference type="Proteomes" id="UP000094455"/>
    </source>
</evidence>
<evidence type="ECO:0000256" key="1">
    <source>
        <dbReference type="SAM" id="MobiDB-lite"/>
    </source>
</evidence>
<feature type="region of interest" description="Disordered" evidence="1">
    <location>
        <begin position="370"/>
        <end position="579"/>
    </location>
</feature>
<dbReference type="RefSeq" id="XP_019015413.1">
    <property type="nucleotide sequence ID" value="XM_019164800.1"/>
</dbReference>
<feature type="compositionally biased region" description="Low complexity" evidence="1">
    <location>
        <begin position="528"/>
        <end position="542"/>
    </location>
</feature>
<reference evidence="2 3" key="1">
    <citation type="journal article" date="2016" name="Proc. Natl. Acad. Sci. U.S.A.">
        <title>Comparative genomics of biotechnologically important yeasts.</title>
        <authorList>
            <person name="Riley R."/>
            <person name="Haridas S."/>
            <person name="Wolfe K.H."/>
            <person name="Lopes M.R."/>
            <person name="Hittinger C.T."/>
            <person name="Goeker M."/>
            <person name="Salamov A.A."/>
            <person name="Wisecaver J.H."/>
            <person name="Long T.M."/>
            <person name="Calvey C.H."/>
            <person name="Aerts A.L."/>
            <person name="Barry K.W."/>
            <person name="Choi C."/>
            <person name="Clum A."/>
            <person name="Coughlan A.Y."/>
            <person name="Deshpande S."/>
            <person name="Douglass A.P."/>
            <person name="Hanson S.J."/>
            <person name="Klenk H.-P."/>
            <person name="LaButti K.M."/>
            <person name="Lapidus A."/>
            <person name="Lindquist E.A."/>
            <person name="Lipzen A.M."/>
            <person name="Meier-Kolthoff J.P."/>
            <person name="Ohm R.A."/>
            <person name="Otillar R.P."/>
            <person name="Pangilinan J.L."/>
            <person name="Peng Y."/>
            <person name="Rokas A."/>
            <person name="Rosa C.A."/>
            <person name="Scheuner C."/>
            <person name="Sibirny A.A."/>
            <person name="Slot J.C."/>
            <person name="Stielow J.B."/>
            <person name="Sun H."/>
            <person name="Kurtzman C.P."/>
            <person name="Blackwell M."/>
            <person name="Grigoriev I.V."/>
            <person name="Jeffries T.W."/>
        </authorList>
    </citation>
    <scope>NUCLEOTIDE SEQUENCE [LARGE SCALE GENOMIC DNA]</scope>
    <source>
        <strain evidence="2 3">NRRL Y-2026</strain>
    </source>
</reference>
<accession>A0A1E3NDV0</accession>